<feature type="non-terminal residue" evidence="1">
    <location>
        <position position="1"/>
    </location>
</feature>
<proteinExistence type="predicted"/>
<dbReference type="EMBL" id="AMZH03030249">
    <property type="protein sequence ID" value="RRT32955.1"/>
    <property type="molecule type" value="Genomic_DNA"/>
</dbReference>
<reference evidence="1 2" key="1">
    <citation type="journal article" date="2014" name="Agronomy (Basel)">
        <title>A Draft Genome Sequence for Ensete ventricosum, the Drought-Tolerant Tree Against Hunger.</title>
        <authorList>
            <person name="Harrison J."/>
            <person name="Moore K.A."/>
            <person name="Paszkiewicz K."/>
            <person name="Jones T."/>
            <person name="Grant M."/>
            <person name="Ambacheew D."/>
            <person name="Muzemil S."/>
            <person name="Studholme D.J."/>
        </authorList>
    </citation>
    <scope>NUCLEOTIDE SEQUENCE [LARGE SCALE GENOMIC DNA]</scope>
</reference>
<accession>A0A426X0F4</accession>
<dbReference type="AlphaFoldDB" id="A0A426X0F4"/>
<name>A0A426X0F4_ENSVE</name>
<comment type="caution">
    <text evidence="1">The sequence shown here is derived from an EMBL/GenBank/DDBJ whole genome shotgun (WGS) entry which is preliminary data.</text>
</comment>
<protein>
    <submittedName>
        <fullName evidence="1">Uncharacterized protein</fullName>
    </submittedName>
</protein>
<organism evidence="1 2">
    <name type="scientific">Ensete ventricosum</name>
    <name type="common">Abyssinian banana</name>
    <name type="synonym">Musa ensete</name>
    <dbReference type="NCBI Taxonomy" id="4639"/>
    <lineage>
        <taxon>Eukaryota</taxon>
        <taxon>Viridiplantae</taxon>
        <taxon>Streptophyta</taxon>
        <taxon>Embryophyta</taxon>
        <taxon>Tracheophyta</taxon>
        <taxon>Spermatophyta</taxon>
        <taxon>Magnoliopsida</taxon>
        <taxon>Liliopsida</taxon>
        <taxon>Zingiberales</taxon>
        <taxon>Musaceae</taxon>
        <taxon>Ensete</taxon>
    </lineage>
</organism>
<evidence type="ECO:0000313" key="1">
    <source>
        <dbReference type="EMBL" id="RRT32955.1"/>
    </source>
</evidence>
<dbReference type="Proteomes" id="UP000287651">
    <property type="component" value="Unassembled WGS sequence"/>
</dbReference>
<evidence type="ECO:0000313" key="2">
    <source>
        <dbReference type="Proteomes" id="UP000287651"/>
    </source>
</evidence>
<gene>
    <name evidence="1" type="ORF">B296_00059077</name>
</gene>
<sequence length="155" mass="16243">PPSPAPYPSIGAAVADRVLEPTLPEITLPAAFARVPVPSAADPYLCSLAVVPVGDPRASSVAASLSGLLVASVALGIPSPPQPQMEGSNVDLVNDRFGLVKRFGTATNLSLLSVNCSNLLLQAEEEELDTFSYSFATADQTYPNLDFFTSVDEEH</sequence>